<evidence type="ECO:0000313" key="2">
    <source>
        <dbReference type="Proteomes" id="UP000070422"/>
    </source>
</evidence>
<comment type="caution">
    <text evidence="1">The sequence shown here is derived from an EMBL/GenBank/DDBJ whole genome shotgun (WGS) entry which is preliminary data.</text>
</comment>
<gene>
    <name evidence="1" type="ORF">HMPREF3187_01584</name>
</gene>
<dbReference type="RefSeq" id="WP_060937267.1">
    <property type="nucleotide sequence ID" value="NZ_JASOZP010000044.1"/>
</dbReference>
<evidence type="ECO:0000313" key="1">
    <source>
        <dbReference type="EMBL" id="KXB33975.1"/>
    </source>
</evidence>
<organism evidence="1 2">
    <name type="scientific">Aerococcus christensenii</name>
    <dbReference type="NCBI Taxonomy" id="87541"/>
    <lineage>
        <taxon>Bacteria</taxon>
        <taxon>Bacillati</taxon>
        <taxon>Bacillota</taxon>
        <taxon>Bacilli</taxon>
        <taxon>Lactobacillales</taxon>
        <taxon>Aerococcaceae</taxon>
        <taxon>Aerococcus</taxon>
    </lineage>
</organism>
<proteinExistence type="predicted"/>
<dbReference type="Proteomes" id="UP000070422">
    <property type="component" value="Unassembled WGS sequence"/>
</dbReference>
<name>A0A133XSQ7_9LACT</name>
<reference evidence="1 2" key="1">
    <citation type="submission" date="2016-01" db="EMBL/GenBank/DDBJ databases">
        <authorList>
            <person name="Oliw E.H."/>
        </authorList>
    </citation>
    <scope>NUCLEOTIDE SEQUENCE [LARGE SCALE GENOMIC DNA]</scope>
    <source>
        <strain evidence="1 2">KA00635</strain>
    </source>
</reference>
<dbReference type="EMBL" id="LSCQ01000088">
    <property type="protein sequence ID" value="KXB33975.1"/>
    <property type="molecule type" value="Genomic_DNA"/>
</dbReference>
<dbReference type="AlphaFoldDB" id="A0A133XSQ7"/>
<sequence length="225" mass="25929">MDKVKITKSDGCYVSILVNLPDHCPHCNRTMSPRIISGHSTEENIHVKSHFCVTYRCPFSDCQKFFVNEYVYTPNQKGQIVPYTYLHKVKINLPKGVAKLSPNFEIIYQQAKTAEYYNLDQIAGIGYRKAVEFLIKDYANHQCPNDTDKIQRMNLSQAIQSYLKDVPKIQHLATASTWLGNDETHYIRKHTDKDIDDLKTFIEATIHFIAYDLEADEALSFISSK</sequence>
<protein>
    <submittedName>
        <fullName evidence="1">Uncharacterized protein</fullName>
    </submittedName>
</protein>
<accession>A0A133XSQ7</accession>
<dbReference type="PATRIC" id="fig|87541.4.peg.1573"/>